<proteinExistence type="predicted"/>
<dbReference type="Proteomes" id="UP000476332">
    <property type="component" value="Unassembled WGS sequence"/>
</dbReference>
<dbReference type="Pfam" id="PF00583">
    <property type="entry name" value="Acetyltransf_1"/>
    <property type="match status" value="1"/>
</dbReference>
<evidence type="ECO:0000256" key="1">
    <source>
        <dbReference type="ARBA" id="ARBA00022679"/>
    </source>
</evidence>
<sequence>MGLRGIDLVVGARVRALAIVRRSRALLAAIPLRRSRARKFPSPSGGPRSIDARTGAGLASLASTMSHAARPASPVADLVLRRAGQGDIERLERLENEAFDADRLSRRSFRRLVSASSAILLVAETAGAAPGAPFAGYAALLLRRGTGLARLYSLAVSPRATGQGIGRALLEAAEKAAYASDRIALRLEVREDNARALSLYRSAGYRKIGRSLDYYADHSPALRFEKTLRGETAIDTGVPYYAQTTDFTCGACCLMMAMARDVADFPLEPVTEIRLWREATTVFMMSGPGGCDPYGLAVAAHEFGLDAEIHVSEPGDLFLESVRSAEKQVVMALAQEDFRRRAVSYAIPVLIRPFTLVDLRAAIAAGKTAVVLISGYHMFDKKVPHWVLAHGDDGRHIVIHDPWVADERGETAADAASLPIPYETFDRIARFGKVGLRAAVFLSRREA</sequence>
<dbReference type="PANTHER" id="PTHR43877">
    <property type="entry name" value="AMINOALKYLPHOSPHONATE N-ACETYLTRANSFERASE-RELATED-RELATED"/>
    <property type="match status" value="1"/>
</dbReference>
<name>A0A6L9MFA9_9HYPH</name>
<keyword evidence="1 4" id="KW-0808">Transferase</keyword>
<dbReference type="Pfam" id="PF11814">
    <property type="entry name" value="DUF3335"/>
    <property type="match status" value="1"/>
</dbReference>
<dbReference type="SUPFAM" id="SSF55729">
    <property type="entry name" value="Acyl-CoA N-acyltransferases (Nat)"/>
    <property type="match status" value="1"/>
</dbReference>
<keyword evidence="2" id="KW-0012">Acyltransferase</keyword>
<dbReference type="InterPro" id="IPR021770">
    <property type="entry name" value="DUF3335"/>
</dbReference>
<dbReference type="PROSITE" id="PS51186">
    <property type="entry name" value="GNAT"/>
    <property type="match status" value="1"/>
</dbReference>
<dbReference type="Gene3D" id="3.40.630.30">
    <property type="match status" value="1"/>
</dbReference>
<evidence type="ECO:0000313" key="5">
    <source>
        <dbReference type="Proteomes" id="UP000476332"/>
    </source>
</evidence>
<gene>
    <name evidence="4" type="ORF">GTW51_07345</name>
</gene>
<evidence type="ECO:0000313" key="4">
    <source>
        <dbReference type="EMBL" id="NDV86513.1"/>
    </source>
</evidence>
<dbReference type="Gene3D" id="3.90.70.10">
    <property type="entry name" value="Cysteine proteinases"/>
    <property type="match status" value="1"/>
</dbReference>
<dbReference type="InterPro" id="IPR000182">
    <property type="entry name" value="GNAT_dom"/>
</dbReference>
<accession>A0A6L9MFA9</accession>
<organism evidence="4 5">
    <name type="scientific">Aurantimonas aggregata</name>
    <dbReference type="NCBI Taxonomy" id="2047720"/>
    <lineage>
        <taxon>Bacteria</taxon>
        <taxon>Pseudomonadati</taxon>
        <taxon>Pseudomonadota</taxon>
        <taxon>Alphaproteobacteria</taxon>
        <taxon>Hyphomicrobiales</taxon>
        <taxon>Aurantimonadaceae</taxon>
        <taxon>Aurantimonas</taxon>
    </lineage>
</organism>
<dbReference type="PANTHER" id="PTHR43877:SF2">
    <property type="entry name" value="AMINOALKYLPHOSPHONATE N-ACETYLTRANSFERASE-RELATED"/>
    <property type="match status" value="1"/>
</dbReference>
<dbReference type="EMBL" id="JAAAMJ010000003">
    <property type="protein sequence ID" value="NDV86513.1"/>
    <property type="molecule type" value="Genomic_DNA"/>
</dbReference>
<comment type="caution">
    <text evidence="4">The sequence shown here is derived from an EMBL/GenBank/DDBJ whole genome shotgun (WGS) entry which is preliminary data.</text>
</comment>
<dbReference type="InterPro" id="IPR050832">
    <property type="entry name" value="Bact_Acetyltransf"/>
</dbReference>
<dbReference type="GO" id="GO:0016747">
    <property type="term" value="F:acyltransferase activity, transferring groups other than amino-acyl groups"/>
    <property type="evidence" value="ECO:0007669"/>
    <property type="project" value="InterPro"/>
</dbReference>
<reference evidence="4 5" key="1">
    <citation type="submission" date="2020-01" db="EMBL/GenBank/DDBJ databases">
        <title>Genomes of bacteria type strains.</title>
        <authorList>
            <person name="Chen J."/>
            <person name="Zhu S."/>
            <person name="Chen J."/>
        </authorList>
    </citation>
    <scope>NUCLEOTIDE SEQUENCE [LARGE SCALE GENOMIC DNA]</scope>
    <source>
        <strain evidence="4 5">KCTC 52919</strain>
    </source>
</reference>
<feature type="domain" description="N-acetyltransferase" evidence="3">
    <location>
        <begin position="78"/>
        <end position="229"/>
    </location>
</feature>
<evidence type="ECO:0000259" key="3">
    <source>
        <dbReference type="PROSITE" id="PS51186"/>
    </source>
</evidence>
<dbReference type="RefSeq" id="WP_163043245.1">
    <property type="nucleotide sequence ID" value="NZ_JAAAMJ010000003.1"/>
</dbReference>
<dbReference type="InterPro" id="IPR016181">
    <property type="entry name" value="Acyl_CoA_acyltransferase"/>
</dbReference>
<keyword evidence="5" id="KW-1185">Reference proteome</keyword>
<dbReference type="AlphaFoldDB" id="A0A6L9MFA9"/>
<protein>
    <submittedName>
        <fullName evidence="4">GNAT family N-acetyltransferase</fullName>
    </submittedName>
</protein>
<evidence type="ECO:0000256" key="2">
    <source>
        <dbReference type="ARBA" id="ARBA00023315"/>
    </source>
</evidence>